<dbReference type="RefSeq" id="WP_023050891.1">
    <property type="nucleotide sequence ID" value="NZ_CP173064.2"/>
</dbReference>
<dbReference type="GO" id="GO:0003677">
    <property type="term" value="F:DNA binding"/>
    <property type="evidence" value="ECO:0007669"/>
    <property type="project" value="InterPro"/>
</dbReference>
<evidence type="ECO:0000259" key="2">
    <source>
        <dbReference type="Pfam" id="PF21861"/>
    </source>
</evidence>
<dbReference type="InterPro" id="IPR053923">
    <property type="entry name" value="RepB_C"/>
</dbReference>
<name>U7VC90_9FUSO</name>
<feature type="domain" description="Plasmid replication protein origin binding" evidence="1">
    <location>
        <begin position="3"/>
        <end position="121"/>
    </location>
</feature>
<dbReference type="GO" id="GO:0005727">
    <property type="term" value="C:extrachromosomal circular DNA"/>
    <property type="evidence" value="ECO:0007669"/>
    <property type="project" value="InterPro"/>
</dbReference>
<evidence type="ECO:0000259" key="1">
    <source>
        <dbReference type="Pfam" id="PF01719"/>
    </source>
</evidence>
<protein>
    <recommendedName>
        <fullName evidence="5">Plasmid replication protein</fullName>
    </recommendedName>
</protein>
<dbReference type="InterPro" id="IPR002631">
    <property type="entry name" value="Plasmid_rep_OBD"/>
</dbReference>
<dbReference type="Pfam" id="PF21861">
    <property type="entry name" value="RepB_C"/>
    <property type="match status" value="1"/>
</dbReference>
<sequence length="190" mass="22250">MEKKDTRVRNWSCIVYPESAPENWLDLLKDEKISFSVSPLHDSDVNEGTGELKKPHFHVLFCFEGKKSYEQVKSITDRLKAPIPEKVNSVKGLIRYFVHKDNPDKAQYNMNDIQVFGNIDIIGAFKTATSRYDAIKEMRKYCDDNDIVEFADLFDYCALNNDEWFYLLCDNSAYIMGQYLKSKRHRLPKE</sequence>
<dbReference type="EMBL" id="AXZF01000051">
    <property type="protein sequence ID" value="ERT68744.1"/>
    <property type="molecule type" value="Genomic_DNA"/>
</dbReference>
<evidence type="ECO:0008006" key="5">
    <source>
        <dbReference type="Google" id="ProtNLM"/>
    </source>
</evidence>
<gene>
    <name evidence="3" type="ORF">HMPREF0202_01353</name>
</gene>
<dbReference type="Proteomes" id="UP000017081">
    <property type="component" value="Unassembled WGS sequence"/>
</dbReference>
<dbReference type="Pfam" id="PF01719">
    <property type="entry name" value="Rep_OBD"/>
    <property type="match status" value="1"/>
</dbReference>
<dbReference type="AlphaFoldDB" id="U7VC90"/>
<dbReference type="STRING" id="1319815.HMPREF0202_01353"/>
<accession>U7VC90</accession>
<keyword evidence="4" id="KW-1185">Reference proteome</keyword>
<dbReference type="HOGENOM" id="CLU_098589_1_0_0"/>
<organism evidence="3 4">
    <name type="scientific">Cetobacterium somerae ATCC BAA-474</name>
    <dbReference type="NCBI Taxonomy" id="1319815"/>
    <lineage>
        <taxon>Bacteria</taxon>
        <taxon>Fusobacteriati</taxon>
        <taxon>Fusobacteriota</taxon>
        <taxon>Fusobacteriia</taxon>
        <taxon>Fusobacteriales</taxon>
        <taxon>Fusobacteriaceae</taxon>
        <taxon>Cetobacterium</taxon>
    </lineage>
</organism>
<evidence type="ECO:0000313" key="3">
    <source>
        <dbReference type="EMBL" id="ERT68744.1"/>
    </source>
</evidence>
<evidence type="ECO:0000313" key="4">
    <source>
        <dbReference type="Proteomes" id="UP000017081"/>
    </source>
</evidence>
<comment type="caution">
    <text evidence="3">The sequence shown here is derived from an EMBL/GenBank/DDBJ whole genome shotgun (WGS) entry which is preliminary data.</text>
</comment>
<dbReference type="GO" id="GO:0003916">
    <property type="term" value="F:DNA topoisomerase activity"/>
    <property type="evidence" value="ECO:0007669"/>
    <property type="project" value="InterPro"/>
</dbReference>
<dbReference type="eggNOG" id="ENOG5032TQ8">
    <property type="taxonomic scope" value="Bacteria"/>
</dbReference>
<dbReference type="GO" id="GO:0006260">
    <property type="term" value="P:DNA replication"/>
    <property type="evidence" value="ECO:0007669"/>
    <property type="project" value="InterPro"/>
</dbReference>
<dbReference type="Gene3D" id="3.40.1310.30">
    <property type="match status" value="1"/>
</dbReference>
<feature type="domain" description="Replication protein RepB C-terminal" evidence="2">
    <location>
        <begin position="130"/>
        <end position="185"/>
    </location>
</feature>
<reference evidence="3 4" key="1">
    <citation type="submission" date="2013-08" db="EMBL/GenBank/DDBJ databases">
        <authorList>
            <person name="Weinstock G."/>
            <person name="Sodergren E."/>
            <person name="Wylie T."/>
            <person name="Fulton L."/>
            <person name="Fulton R."/>
            <person name="Fronick C."/>
            <person name="O'Laughlin M."/>
            <person name="Godfrey J."/>
            <person name="Miner T."/>
            <person name="Herter B."/>
            <person name="Appelbaum E."/>
            <person name="Cordes M."/>
            <person name="Lek S."/>
            <person name="Wollam A."/>
            <person name="Pepin K.H."/>
            <person name="Palsikar V.B."/>
            <person name="Mitreva M."/>
            <person name="Wilson R.K."/>
        </authorList>
    </citation>
    <scope>NUCLEOTIDE SEQUENCE [LARGE SCALE GENOMIC DNA]</scope>
    <source>
        <strain evidence="3 4">ATCC BAA-474</strain>
    </source>
</reference>
<proteinExistence type="predicted"/>